<dbReference type="Proteomes" id="UP001501581">
    <property type="component" value="Unassembled WGS sequence"/>
</dbReference>
<evidence type="ECO:0000259" key="1">
    <source>
        <dbReference type="Pfam" id="PF00501"/>
    </source>
</evidence>
<dbReference type="PROSITE" id="PS00455">
    <property type="entry name" value="AMP_BINDING"/>
    <property type="match status" value="1"/>
</dbReference>
<dbReference type="RefSeq" id="WP_343995474.1">
    <property type="nucleotide sequence ID" value="NZ_BAAALG010000011.1"/>
</dbReference>
<dbReference type="InterPro" id="IPR020845">
    <property type="entry name" value="AMP-binding_CS"/>
</dbReference>
<organism evidence="3 4">
    <name type="scientific">Nocardioides dubius</name>
    <dbReference type="NCBI Taxonomy" id="317019"/>
    <lineage>
        <taxon>Bacteria</taxon>
        <taxon>Bacillati</taxon>
        <taxon>Actinomycetota</taxon>
        <taxon>Actinomycetes</taxon>
        <taxon>Propionibacteriales</taxon>
        <taxon>Nocardioidaceae</taxon>
        <taxon>Nocardioides</taxon>
    </lineage>
</organism>
<dbReference type="InterPro" id="IPR000873">
    <property type="entry name" value="AMP-dep_synth/lig_dom"/>
</dbReference>
<dbReference type="EMBL" id="BAAALG010000011">
    <property type="protein sequence ID" value="GAA1106977.1"/>
    <property type="molecule type" value="Genomic_DNA"/>
</dbReference>
<dbReference type="Gene3D" id="3.40.50.12780">
    <property type="entry name" value="N-terminal domain of ligase-like"/>
    <property type="match status" value="1"/>
</dbReference>
<accession>A0ABN1TXF2</accession>
<dbReference type="InterPro" id="IPR025110">
    <property type="entry name" value="AMP-bd_C"/>
</dbReference>
<comment type="caution">
    <text evidence="3">The sequence shown here is derived from an EMBL/GenBank/DDBJ whole genome shotgun (WGS) entry which is preliminary data.</text>
</comment>
<protein>
    <submittedName>
        <fullName evidence="3">Long-chain fatty acid--CoA ligase</fullName>
    </submittedName>
</protein>
<evidence type="ECO:0000259" key="2">
    <source>
        <dbReference type="Pfam" id="PF13193"/>
    </source>
</evidence>
<dbReference type="PANTHER" id="PTHR43767:SF11">
    <property type="entry name" value="MEDIUM-CHAIN-FATTY-ACID--COA LIGASE"/>
    <property type="match status" value="1"/>
</dbReference>
<gene>
    <name evidence="3" type="ORF">GCM10009668_28540</name>
</gene>
<proteinExistence type="predicted"/>
<feature type="domain" description="AMP-dependent synthetase/ligase" evidence="1">
    <location>
        <begin position="31"/>
        <end position="391"/>
    </location>
</feature>
<feature type="domain" description="AMP-binding enzyme C-terminal" evidence="2">
    <location>
        <begin position="436"/>
        <end position="510"/>
    </location>
</feature>
<dbReference type="PANTHER" id="PTHR43767">
    <property type="entry name" value="LONG-CHAIN-FATTY-ACID--COA LIGASE"/>
    <property type="match status" value="1"/>
</dbReference>
<dbReference type="InterPro" id="IPR042099">
    <property type="entry name" value="ANL_N_sf"/>
</dbReference>
<dbReference type="GO" id="GO:0016874">
    <property type="term" value="F:ligase activity"/>
    <property type="evidence" value="ECO:0007669"/>
    <property type="project" value="UniProtKB-KW"/>
</dbReference>
<evidence type="ECO:0000313" key="3">
    <source>
        <dbReference type="EMBL" id="GAA1106977.1"/>
    </source>
</evidence>
<keyword evidence="3" id="KW-0436">Ligase</keyword>
<sequence>MIEHTMQDVQLTLDSLIRHGRSVHAAKRVVSVTDDGLRTDTFAEVAELADRLATWLWAEACPAGGVVATMMWNQVEHLVTYLAATSTGLVLNPMNPRLDAAQNAHVLSQVRPDVVVVDHTMFEQCREALAETDLAPVLVVVGEPAANMPGVVRFADAVATEASAELPRPVSEQQAAVIAYTSGTTGPPKGVVYSHRSIWLHAQIICTPNVYGIGEGDRILASVPIYHTNAASLPLGGWISGADLVLPGSSLGPANLGGLIEESAVTHAVGVATLWNDLLRWWEEGGVDLSSLKLVVSGGSAPPAHLIKGFRARGVPIIQGWGMTESIGINSMGHPPAAADAQTSLEYLRTYAGRIVPGVELRVRGDEHAEQPGERAVGEFEVRGPWVTAGYIGIADRADWFATGDVGYLTDDGYVAITDRLKDVIKSGGEWISSLELEKALETHPEVVRASVVAIPDERWQERPLALVVARAGAVDVPELKRWLQSRVPRWWTPERWVAIEEIPLTSMGKPDKARMRRAYADGAYKVLT</sequence>
<evidence type="ECO:0000313" key="4">
    <source>
        <dbReference type="Proteomes" id="UP001501581"/>
    </source>
</evidence>
<dbReference type="Pfam" id="PF13193">
    <property type="entry name" value="AMP-binding_C"/>
    <property type="match status" value="1"/>
</dbReference>
<dbReference type="Pfam" id="PF00501">
    <property type="entry name" value="AMP-binding"/>
    <property type="match status" value="1"/>
</dbReference>
<dbReference type="InterPro" id="IPR050237">
    <property type="entry name" value="ATP-dep_AMP-bd_enzyme"/>
</dbReference>
<keyword evidence="4" id="KW-1185">Reference proteome</keyword>
<dbReference type="Gene3D" id="3.30.300.30">
    <property type="match status" value="1"/>
</dbReference>
<dbReference type="SUPFAM" id="SSF56801">
    <property type="entry name" value="Acetyl-CoA synthetase-like"/>
    <property type="match status" value="1"/>
</dbReference>
<name>A0ABN1TXF2_9ACTN</name>
<dbReference type="InterPro" id="IPR045851">
    <property type="entry name" value="AMP-bd_C_sf"/>
</dbReference>
<reference evidence="3 4" key="1">
    <citation type="journal article" date="2019" name="Int. J. Syst. Evol. Microbiol.">
        <title>The Global Catalogue of Microorganisms (GCM) 10K type strain sequencing project: providing services to taxonomists for standard genome sequencing and annotation.</title>
        <authorList>
            <consortium name="The Broad Institute Genomics Platform"/>
            <consortium name="The Broad Institute Genome Sequencing Center for Infectious Disease"/>
            <person name="Wu L."/>
            <person name="Ma J."/>
        </authorList>
    </citation>
    <scope>NUCLEOTIDE SEQUENCE [LARGE SCALE GENOMIC DNA]</scope>
    <source>
        <strain evidence="3 4">JCM 13008</strain>
    </source>
</reference>